<dbReference type="EMBL" id="JAOYOD010000001">
    <property type="protein sequence ID" value="MCV9387143.1"/>
    <property type="molecule type" value="Genomic_DNA"/>
</dbReference>
<reference evidence="2 3" key="1">
    <citation type="submission" date="2022-10" db="EMBL/GenBank/DDBJ databases">
        <title>Comparative genomics and taxonomic characterization of three novel marine species of genus Reichenbachiella exhibiting antioxidant and polysaccharide degradation activities.</title>
        <authorList>
            <person name="Muhammad N."/>
            <person name="Lee Y.-J."/>
            <person name="Ko J."/>
            <person name="Kim S.-G."/>
        </authorList>
    </citation>
    <scope>NUCLEOTIDE SEQUENCE [LARGE SCALE GENOMIC DNA]</scope>
    <source>
        <strain evidence="2 3">ABR2-5</strain>
    </source>
</reference>
<dbReference type="Proteomes" id="UP001300692">
    <property type="component" value="Unassembled WGS sequence"/>
</dbReference>
<name>A0ABT3CUA5_9BACT</name>
<dbReference type="RefSeq" id="WP_264137970.1">
    <property type="nucleotide sequence ID" value="NZ_JAOYOD010000001.1"/>
</dbReference>
<keyword evidence="1" id="KW-0472">Membrane</keyword>
<protein>
    <recommendedName>
        <fullName evidence="4">DoxX-like family protein</fullName>
    </recommendedName>
</protein>
<keyword evidence="3" id="KW-1185">Reference proteome</keyword>
<evidence type="ECO:0000256" key="1">
    <source>
        <dbReference type="SAM" id="Phobius"/>
    </source>
</evidence>
<proteinExistence type="predicted"/>
<evidence type="ECO:0000313" key="3">
    <source>
        <dbReference type="Proteomes" id="UP001300692"/>
    </source>
</evidence>
<organism evidence="2 3">
    <name type="scientific">Reichenbachiella ulvae</name>
    <dbReference type="NCBI Taxonomy" id="2980104"/>
    <lineage>
        <taxon>Bacteria</taxon>
        <taxon>Pseudomonadati</taxon>
        <taxon>Bacteroidota</taxon>
        <taxon>Cytophagia</taxon>
        <taxon>Cytophagales</taxon>
        <taxon>Reichenbachiellaceae</taxon>
        <taxon>Reichenbachiella</taxon>
    </lineage>
</organism>
<evidence type="ECO:0000313" key="2">
    <source>
        <dbReference type="EMBL" id="MCV9387143.1"/>
    </source>
</evidence>
<feature type="transmembrane region" description="Helical" evidence="1">
    <location>
        <begin position="116"/>
        <end position="133"/>
    </location>
</feature>
<gene>
    <name evidence="2" type="ORF">N7U62_10745</name>
</gene>
<comment type="caution">
    <text evidence="2">The sequence shown here is derived from an EMBL/GenBank/DDBJ whole genome shotgun (WGS) entry which is preliminary data.</text>
</comment>
<feature type="transmembrane region" description="Helical" evidence="1">
    <location>
        <begin position="74"/>
        <end position="96"/>
    </location>
</feature>
<feature type="transmembrane region" description="Helical" evidence="1">
    <location>
        <begin position="47"/>
        <end position="67"/>
    </location>
</feature>
<keyword evidence="1" id="KW-0812">Transmembrane</keyword>
<keyword evidence="1" id="KW-1133">Transmembrane helix</keyword>
<sequence>MKIKSSRSITVFLAVSMFMVGFLKFFDPFKGWYAEQISSSGFGELEYAMGIAGELAVGLALLAVLFIQRGFSPMAIYWTKMAASALVVIMMAVGIFVHLHPDVPAAVLPLKIKPPYIPGFFLLLAVIHARLITKELSSTQGLATADHD</sequence>
<accession>A0ABT3CUA5</accession>
<evidence type="ECO:0008006" key="4">
    <source>
        <dbReference type="Google" id="ProtNLM"/>
    </source>
</evidence>
<feature type="transmembrane region" description="Helical" evidence="1">
    <location>
        <begin position="9"/>
        <end position="27"/>
    </location>
</feature>